<dbReference type="AlphaFoldDB" id="A0A1H4CBC1"/>
<evidence type="ECO:0000256" key="3">
    <source>
        <dbReference type="ARBA" id="ARBA00023163"/>
    </source>
</evidence>
<accession>A0A1H4CBC1</accession>
<dbReference type="OrthoDB" id="3267569at2"/>
<dbReference type="SMART" id="SM00345">
    <property type="entry name" value="HTH_GNTR"/>
    <property type="match status" value="1"/>
</dbReference>
<dbReference type="CDD" id="cd07377">
    <property type="entry name" value="WHTH_GntR"/>
    <property type="match status" value="1"/>
</dbReference>
<feature type="domain" description="HTH gntR-type" evidence="4">
    <location>
        <begin position="3"/>
        <end position="70"/>
    </location>
</feature>
<evidence type="ECO:0000256" key="1">
    <source>
        <dbReference type="ARBA" id="ARBA00023015"/>
    </source>
</evidence>
<keyword evidence="1" id="KW-0805">Transcription regulation</keyword>
<keyword evidence="2 5" id="KW-0238">DNA-binding</keyword>
<reference evidence="6" key="1">
    <citation type="submission" date="2016-10" db="EMBL/GenBank/DDBJ databases">
        <authorList>
            <person name="Varghese N."/>
            <person name="Submissions S."/>
        </authorList>
    </citation>
    <scope>NUCLEOTIDE SEQUENCE [LARGE SCALE GENOMIC DNA]</scope>
    <source>
        <strain evidence="6">KPR-1</strain>
    </source>
</reference>
<evidence type="ECO:0000256" key="2">
    <source>
        <dbReference type="ARBA" id="ARBA00023125"/>
    </source>
</evidence>
<dbReference type="Pfam" id="PF00392">
    <property type="entry name" value="GntR"/>
    <property type="match status" value="1"/>
</dbReference>
<dbReference type="Pfam" id="PF07729">
    <property type="entry name" value="FCD"/>
    <property type="match status" value="1"/>
</dbReference>
<proteinExistence type="predicted"/>
<dbReference type="InterPro" id="IPR036388">
    <property type="entry name" value="WH-like_DNA-bd_sf"/>
</dbReference>
<dbReference type="Gene3D" id="1.10.10.10">
    <property type="entry name" value="Winged helix-like DNA-binding domain superfamily/Winged helix DNA-binding domain"/>
    <property type="match status" value="1"/>
</dbReference>
<dbReference type="PANTHER" id="PTHR43537:SF24">
    <property type="entry name" value="GLUCONATE OPERON TRANSCRIPTIONAL REPRESSOR"/>
    <property type="match status" value="1"/>
</dbReference>
<dbReference type="PROSITE" id="PS50949">
    <property type="entry name" value="HTH_GNTR"/>
    <property type="match status" value="1"/>
</dbReference>
<protein>
    <submittedName>
        <fullName evidence="5">DNA-binding transcriptional regulator, GntR family</fullName>
    </submittedName>
</protein>
<dbReference type="RefSeq" id="WP_092565314.1">
    <property type="nucleotide sequence ID" value="NZ_FNQV01000012.1"/>
</dbReference>
<name>A0A1H4CBC1_9ACTO</name>
<dbReference type="InterPro" id="IPR011711">
    <property type="entry name" value="GntR_C"/>
</dbReference>
<dbReference type="Gene3D" id="1.20.120.530">
    <property type="entry name" value="GntR ligand-binding domain-like"/>
    <property type="match status" value="1"/>
</dbReference>
<dbReference type="GO" id="GO:0003677">
    <property type="term" value="F:DNA binding"/>
    <property type="evidence" value="ECO:0007669"/>
    <property type="project" value="UniProtKB-KW"/>
</dbReference>
<dbReference type="SUPFAM" id="SSF48008">
    <property type="entry name" value="GntR ligand-binding domain-like"/>
    <property type="match status" value="1"/>
</dbReference>
<dbReference type="SMART" id="SM00895">
    <property type="entry name" value="FCD"/>
    <property type="match status" value="1"/>
</dbReference>
<dbReference type="SUPFAM" id="SSF46785">
    <property type="entry name" value="Winged helix' DNA-binding domain"/>
    <property type="match status" value="1"/>
</dbReference>
<evidence type="ECO:0000259" key="4">
    <source>
        <dbReference type="PROSITE" id="PS50949"/>
    </source>
</evidence>
<evidence type="ECO:0000313" key="5">
    <source>
        <dbReference type="EMBL" id="SEA57620.1"/>
    </source>
</evidence>
<dbReference type="InterPro" id="IPR008920">
    <property type="entry name" value="TF_FadR/GntR_C"/>
</dbReference>
<keyword evidence="6" id="KW-1185">Reference proteome</keyword>
<evidence type="ECO:0000313" key="6">
    <source>
        <dbReference type="Proteomes" id="UP000199288"/>
    </source>
</evidence>
<dbReference type="GO" id="GO:0003700">
    <property type="term" value="F:DNA-binding transcription factor activity"/>
    <property type="evidence" value="ECO:0007669"/>
    <property type="project" value="InterPro"/>
</dbReference>
<dbReference type="EMBL" id="FNQV01000012">
    <property type="protein sequence ID" value="SEA57620.1"/>
    <property type="molecule type" value="Genomic_DNA"/>
</dbReference>
<dbReference type="InterPro" id="IPR036390">
    <property type="entry name" value="WH_DNA-bd_sf"/>
</dbReference>
<dbReference type="Proteomes" id="UP000199288">
    <property type="component" value="Unassembled WGS sequence"/>
</dbReference>
<gene>
    <name evidence="5" type="ORF">SAMN02910418_01907</name>
</gene>
<dbReference type="InterPro" id="IPR000524">
    <property type="entry name" value="Tscrpt_reg_HTH_GntR"/>
</dbReference>
<organism evidence="5 6">
    <name type="scientific">Bowdeniella nasicola</name>
    <dbReference type="NCBI Taxonomy" id="208480"/>
    <lineage>
        <taxon>Bacteria</taxon>
        <taxon>Bacillati</taxon>
        <taxon>Actinomycetota</taxon>
        <taxon>Actinomycetes</taxon>
        <taxon>Actinomycetales</taxon>
        <taxon>Actinomycetaceae</taxon>
        <taxon>Bowdeniella</taxon>
    </lineage>
</organism>
<sequence length="220" mass="24685">MSQSKADRVYAYLRGAIISGTYATGDRLVLDRIARECGVSAVPVREAIRRLEAEGLVTFTRNVGAHVAAIDLAHFIETAEALAIIEGIVTALSAEHLSEAQLAEARAINEELRACVRGAIDRERYFRLNRQFHYSVAQACPNAYLFGEFEDLWARAEMIRGSTPALTDFRMRSSAREHDRILEAIELGNRDRIERLARVHKLTAVGEFREIYGDGIVPRR</sequence>
<dbReference type="PANTHER" id="PTHR43537">
    <property type="entry name" value="TRANSCRIPTIONAL REGULATOR, GNTR FAMILY"/>
    <property type="match status" value="1"/>
</dbReference>
<keyword evidence="3" id="KW-0804">Transcription</keyword>